<proteinExistence type="predicted"/>
<protein>
    <recommendedName>
        <fullName evidence="1">DUF6788 domain-containing protein</fullName>
    </recommendedName>
</protein>
<sequence>IDEAKEKISQISEGQSVVFADKTGKVRIGSVRIKEVRCGKKNCHTCPHKIYAYARYRVGKKVTEKYIGKAN</sequence>
<comment type="caution">
    <text evidence="2">The sequence shown here is derived from an EMBL/GenBank/DDBJ whole genome shotgun (WGS) entry which is preliminary data.</text>
</comment>
<reference evidence="2" key="1">
    <citation type="journal article" date="2015" name="Nature">
        <title>Complex archaea that bridge the gap between prokaryotes and eukaryotes.</title>
        <authorList>
            <person name="Spang A."/>
            <person name="Saw J.H."/>
            <person name="Jorgensen S.L."/>
            <person name="Zaremba-Niedzwiedzka K."/>
            <person name="Martijn J."/>
            <person name="Lind A.E."/>
            <person name="van Eijk R."/>
            <person name="Schleper C."/>
            <person name="Guy L."/>
            <person name="Ettema T.J."/>
        </authorList>
    </citation>
    <scope>NUCLEOTIDE SEQUENCE</scope>
</reference>
<evidence type="ECO:0000313" key="2">
    <source>
        <dbReference type="EMBL" id="KKK52586.1"/>
    </source>
</evidence>
<gene>
    <name evidence="2" type="ORF">LCGC14_3103430</name>
</gene>
<accession>A0A0F8YX49</accession>
<evidence type="ECO:0000259" key="1">
    <source>
        <dbReference type="Pfam" id="PF20586"/>
    </source>
</evidence>
<dbReference type="Pfam" id="PF20586">
    <property type="entry name" value="DUF6788"/>
    <property type="match status" value="1"/>
</dbReference>
<organism evidence="2">
    <name type="scientific">marine sediment metagenome</name>
    <dbReference type="NCBI Taxonomy" id="412755"/>
    <lineage>
        <taxon>unclassified sequences</taxon>
        <taxon>metagenomes</taxon>
        <taxon>ecological metagenomes</taxon>
    </lineage>
</organism>
<feature type="domain" description="DUF6788" evidence="1">
    <location>
        <begin position="18"/>
        <end position="70"/>
    </location>
</feature>
<feature type="non-terminal residue" evidence="2">
    <location>
        <position position="1"/>
    </location>
</feature>
<name>A0A0F8YX49_9ZZZZ</name>
<dbReference type="InterPro" id="IPR046738">
    <property type="entry name" value="DUF6788"/>
</dbReference>
<dbReference type="EMBL" id="LAZR01066945">
    <property type="protein sequence ID" value="KKK52586.1"/>
    <property type="molecule type" value="Genomic_DNA"/>
</dbReference>
<dbReference type="AlphaFoldDB" id="A0A0F8YX49"/>